<organism evidence="4 5">
    <name type="scientific">Drosophila ananassae</name>
    <name type="common">Fruit fly</name>
    <dbReference type="NCBI Taxonomy" id="7217"/>
    <lineage>
        <taxon>Eukaryota</taxon>
        <taxon>Metazoa</taxon>
        <taxon>Ecdysozoa</taxon>
        <taxon>Arthropoda</taxon>
        <taxon>Hexapoda</taxon>
        <taxon>Insecta</taxon>
        <taxon>Pterygota</taxon>
        <taxon>Neoptera</taxon>
        <taxon>Endopterygota</taxon>
        <taxon>Diptera</taxon>
        <taxon>Brachycera</taxon>
        <taxon>Muscomorpha</taxon>
        <taxon>Ephydroidea</taxon>
        <taxon>Drosophilidae</taxon>
        <taxon>Drosophila</taxon>
        <taxon>Sophophora</taxon>
    </lineage>
</organism>
<dbReference type="AlphaFoldDB" id="A0A0P8XI07"/>
<accession>A0A0P8XI07</accession>
<evidence type="ECO:0000313" key="4">
    <source>
        <dbReference type="EMBL" id="KPU74427.1"/>
    </source>
</evidence>
<evidence type="ECO:0000256" key="2">
    <source>
        <dbReference type="ARBA" id="ARBA00022525"/>
    </source>
</evidence>
<dbReference type="Pfam" id="PF15430">
    <property type="entry name" value="SVWC"/>
    <property type="match status" value="1"/>
</dbReference>
<reference evidence="4 5" key="1">
    <citation type="journal article" date="2007" name="Nature">
        <title>Evolution of genes and genomes on the Drosophila phylogeny.</title>
        <authorList>
            <consortium name="Drosophila 12 Genomes Consortium"/>
            <person name="Clark A.G."/>
            <person name="Eisen M.B."/>
            <person name="Smith D.R."/>
            <person name="Bergman C.M."/>
            <person name="Oliver B."/>
            <person name="Markow T.A."/>
            <person name="Kaufman T.C."/>
            <person name="Kellis M."/>
            <person name="Gelbart W."/>
            <person name="Iyer V.N."/>
            <person name="Pollard D.A."/>
            <person name="Sackton T.B."/>
            <person name="Larracuente A.M."/>
            <person name="Singh N.D."/>
            <person name="Abad J.P."/>
            <person name="Abt D.N."/>
            <person name="Adryan B."/>
            <person name="Aguade M."/>
            <person name="Akashi H."/>
            <person name="Anderson W.W."/>
            <person name="Aquadro C.F."/>
            <person name="Ardell D.H."/>
            <person name="Arguello R."/>
            <person name="Artieri C.G."/>
            <person name="Barbash D.A."/>
            <person name="Barker D."/>
            <person name="Barsanti P."/>
            <person name="Batterham P."/>
            <person name="Batzoglou S."/>
            <person name="Begun D."/>
            <person name="Bhutkar A."/>
            <person name="Blanco E."/>
            <person name="Bosak S.A."/>
            <person name="Bradley R.K."/>
            <person name="Brand A.D."/>
            <person name="Brent M.R."/>
            <person name="Brooks A.N."/>
            <person name="Brown R.H."/>
            <person name="Butlin R.K."/>
            <person name="Caggese C."/>
            <person name="Calvi B.R."/>
            <person name="Bernardo de Carvalho A."/>
            <person name="Caspi A."/>
            <person name="Castrezana S."/>
            <person name="Celniker S.E."/>
            <person name="Chang J.L."/>
            <person name="Chapple C."/>
            <person name="Chatterji S."/>
            <person name="Chinwalla A."/>
            <person name="Civetta A."/>
            <person name="Clifton S.W."/>
            <person name="Comeron J.M."/>
            <person name="Costello J.C."/>
            <person name="Coyne J.A."/>
            <person name="Daub J."/>
            <person name="David R.G."/>
            <person name="Delcher A.L."/>
            <person name="Delehaunty K."/>
            <person name="Do C.B."/>
            <person name="Ebling H."/>
            <person name="Edwards K."/>
            <person name="Eickbush T."/>
            <person name="Evans J.D."/>
            <person name="Filipski A."/>
            <person name="Findeiss S."/>
            <person name="Freyhult E."/>
            <person name="Fulton L."/>
            <person name="Fulton R."/>
            <person name="Garcia A.C."/>
            <person name="Gardiner A."/>
            <person name="Garfield D.A."/>
            <person name="Garvin B.E."/>
            <person name="Gibson G."/>
            <person name="Gilbert D."/>
            <person name="Gnerre S."/>
            <person name="Godfrey J."/>
            <person name="Good R."/>
            <person name="Gotea V."/>
            <person name="Gravely B."/>
            <person name="Greenberg A.J."/>
            <person name="Griffiths-Jones S."/>
            <person name="Gross S."/>
            <person name="Guigo R."/>
            <person name="Gustafson E.A."/>
            <person name="Haerty W."/>
            <person name="Hahn M.W."/>
            <person name="Halligan D.L."/>
            <person name="Halpern A.L."/>
            <person name="Halter G.M."/>
            <person name="Han M.V."/>
            <person name="Heger A."/>
            <person name="Hillier L."/>
            <person name="Hinrichs A.S."/>
            <person name="Holmes I."/>
            <person name="Hoskins R.A."/>
            <person name="Hubisz M.J."/>
            <person name="Hultmark D."/>
            <person name="Huntley M.A."/>
            <person name="Jaffe D.B."/>
            <person name="Jagadeeshan S."/>
            <person name="Jeck W.R."/>
            <person name="Johnson J."/>
            <person name="Jones C.D."/>
            <person name="Jordan W.C."/>
            <person name="Karpen G.H."/>
            <person name="Kataoka E."/>
            <person name="Keightley P.D."/>
            <person name="Kheradpour P."/>
            <person name="Kirkness E.F."/>
            <person name="Koerich L.B."/>
            <person name="Kristiansen K."/>
            <person name="Kudrna D."/>
            <person name="Kulathinal R.J."/>
            <person name="Kumar S."/>
            <person name="Kwok R."/>
            <person name="Lander E."/>
            <person name="Langley C.H."/>
            <person name="Lapoint R."/>
            <person name="Lazzaro B.P."/>
            <person name="Lee S.J."/>
            <person name="Levesque L."/>
            <person name="Li R."/>
            <person name="Lin C.F."/>
            <person name="Lin M.F."/>
            <person name="Lindblad-Toh K."/>
            <person name="Llopart A."/>
            <person name="Long M."/>
            <person name="Low L."/>
            <person name="Lozovsky E."/>
            <person name="Lu J."/>
            <person name="Luo M."/>
            <person name="Machado C.A."/>
            <person name="Makalowski W."/>
            <person name="Marzo M."/>
            <person name="Matsuda M."/>
            <person name="Matzkin L."/>
            <person name="McAllister B."/>
            <person name="McBride C.S."/>
            <person name="McKernan B."/>
            <person name="McKernan K."/>
            <person name="Mendez-Lago M."/>
            <person name="Minx P."/>
            <person name="Mollenhauer M.U."/>
            <person name="Montooth K."/>
            <person name="Mount S.M."/>
            <person name="Mu X."/>
            <person name="Myers E."/>
            <person name="Negre B."/>
            <person name="Newfeld S."/>
            <person name="Nielsen R."/>
            <person name="Noor M.A."/>
            <person name="O'Grady P."/>
            <person name="Pachter L."/>
            <person name="Papaceit M."/>
            <person name="Parisi M.J."/>
            <person name="Parisi M."/>
            <person name="Parts L."/>
            <person name="Pedersen J.S."/>
            <person name="Pesole G."/>
            <person name="Phillippy A.M."/>
            <person name="Ponting C.P."/>
            <person name="Pop M."/>
            <person name="Porcelli D."/>
            <person name="Powell J.R."/>
            <person name="Prohaska S."/>
            <person name="Pruitt K."/>
            <person name="Puig M."/>
            <person name="Quesneville H."/>
            <person name="Ram K.R."/>
            <person name="Rand D."/>
            <person name="Rasmussen M.D."/>
            <person name="Reed L.K."/>
            <person name="Reenan R."/>
            <person name="Reily A."/>
            <person name="Remington K.A."/>
            <person name="Rieger T.T."/>
            <person name="Ritchie M.G."/>
            <person name="Robin C."/>
            <person name="Rogers Y.H."/>
            <person name="Rohde C."/>
            <person name="Rozas J."/>
            <person name="Rubenfield M.J."/>
            <person name="Ruiz A."/>
            <person name="Russo S."/>
            <person name="Salzberg S.L."/>
            <person name="Sanchez-Gracia A."/>
            <person name="Saranga D.J."/>
            <person name="Sato H."/>
            <person name="Schaeffer S.W."/>
            <person name="Schatz M.C."/>
            <person name="Schlenke T."/>
            <person name="Schwartz R."/>
            <person name="Segarra C."/>
            <person name="Singh R.S."/>
            <person name="Sirot L."/>
            <person name="Sirota M."/>
            <person name="Sisneros N.B."/>
            <person name="Smith C.D."/>
            <person name="Smith T.F."/>
            <person name="Spieth J."/>
            <person name="Stage D.E."/>
            <person name="Stark A."/>
            <person name="Stephan W."/>
            <person name="Strausberg R.L."/>
            <person name="Strempel S."/>
            <person name="Sturgill D."/>
            <person name="Sutton G."/>
            <person name="Sutton G.G."/>
            <person name="Tao W."/>
            <person name="Teichmann S."/>
            <person name="Tobari Y.N."/>
            <person name="Tomimura Y."/>
            <person name="Tsolas J.M."/>
            <person name="Valente V.L."/>
            <person name="Venter E."/>
            <person name="Venter J.C."/>
            <person name="Vicario S."/>
            <person name="Vieira F.G."/>
            <person name="Vilella A.J."/>
            <person name="Villasante A."/>
            <person name="Walenz B."/>
            <person name="Wang J."/>
            <person name="Wasserman M."/>
            <person name="Watts T."/>
            <person name="Wilson D."/>
            <person name="Wilson R.K."/>
            <person name="Wing R.A."/>
            <person name="Wolfner M.F."/>
            <person name="Wong A."/>
            <person name="Wong G.K."/>
            <person name="Wu C.I."/>
            <person name="Wu G."/>
            <person name="Yamamoto D."/>
            <person name="Yang H.P."/>
            <person name="Yang S.P."/>
            <person name="Yorke J.A."/>
            <person name="Yoshida K."/>
            <person name="Zdobnov E."/>
            <person name="Zhang P."/>
            <person name="Zhang Y."/>
            <person name="Zimin A.V."/>
            <person name="Baldwin J."/>
            <person name="Abdouelleil A."/>
            <person name="Abdulkadir J."/>
            <person name="Abebe A."/>
            <person name="Abera B."/>
            <person name="Abreu J."/>
            <person name="Acer S.C."/>
            <person name="Aftuck L."/>
            <person name="Alexander A."/>
            <person name="An P."/>
            <person name="Anderson E."/>
            <person name="Anderson S."/>
            <person name="Arachi H."/>
            <person name="Azer M."/>
            <person name="Bachantsang P."/>
            <person name="Barry A."/>
            <person name="Bayul T."/>
            <person name="Berlin A."/>
            <person name="Bessette D."/>
            <person name="Bloom T."/>
            <person name="Blye J."/>
            <person name="Boguslavskiy L."/>
            <person name="Bonnet C."/>
            <person name="Boukhgalter B."/>
            <person name="Bourzgui I."/>
            <person name="Brown A."/>
            <person name="Cahill P."/>
            <person name="Channer S."/>
            <person name="Cheshatsang Y."/>
            <person name="Chuda L."/>
            <person name="Citroen M."/>
            <person name="Collymore A."/>
            <person name="Cooke P."/>
            <person name="Costello M."/>
            <person name="D'Aco K."/>
            <person name="Daza R."/>
            <person name="De Haan G."/>
            <person name="DeGray S."/>
            <person name="DeMaso C."/>
            <person name="Dhargay N."/>
            <person name="Dooley K."/>
            <person name="Dooley E."/>
            <person name="Doricent M."/>
            <person name="Dorje P."/>
            <person name="Dorjee K."/>
            <person name="Dupes A."/>
            <person name="Elong R."/>
            <person name="Falk J."/>
            <person name="Farina A."/>
            <person name="Faro S."/>
            <person name="Ferguson D."/>
            <person name="Fisher S."/>
            <person name="Foley C.D."/>
            <person name="Franke A."/>
            <person name="Friedrich D."/>
            <person name="Gadbois L."/>
            <person name="Gearin G."/>
            <person name="Gearin C.R."/>
            <person name="Giannoukos G."/>
            <person name="Goode T."/>
            <person name="Graham J."/>
            <person name="Grandbois E."/>
            <person name="Grewal S."/>
            <person name="Gyaltsen K."/>
            <person name="Hafez N."/>
            <person name="Hagos B."/>
            <person name="Hall J."/>
            <person name="Henson C."/>
            <person name="Hollinger A."/>
            <person name="Honan T."/>
            <person name="Huard M.D."/>
            <person name="Hughes L."/>
            <person name="Hurhula B."/>
            <person name="Husby M.E."/>
            <person name="Kamat A."/>
            <person name="Kanga B."/>
            <person name="Kashin S."/>
            <person name="Khazanovich D."/>
            <person name="Kisner P."/>
            <person name="Lance K."/>
            <person name="Lara M."/>
            <person name="Lee W."/>
            <person name="Lennon N."/>
            <person name="Letendre F."/>
            <person name="LeVine R."/>
            <person name="Lipovsky A."/>
            <person name="Liu X."/>
            <person name="Liu J."/>
            <person name="Liu S."/>
            <person name="Lokyitsang T."/>
            <person name="Lokyitsang Y."/>
            <person name="Lubonja R."/>
            <person name="Lui A."/>
            <person name="MacDonald P."/>
            <person name="Magnisalis V."/>
            <person name="Maru K."/>
            <person name="Matthews C."/>
            <person name="McCusker W."/>
            <person name="McDonough S."/>
            <person name="Mehta T."/>
            <person name="Meldrim J."/>
            <person name="Meneus L."/>
            <person name="Mihai O."/>
            <person name="Mihalev A."/>
            <person name="Mihova T."/>
            <person name="Mittelman R."/>
            <person name="Mlenga V."/>
            <person name="Montmayeur A."/>
            <person name="Mulrain L."/>
            <person name="Navidi A."/>
            <person name="Naylor J."/>
            <person name="Negash T."/>
            <person name="Nguyen T."/>
            <person name="Nguyen N."/>
            <person name="Nicol R."/>
            <person name="Norbu C."/>
            <person name="Norbu N."/>
            <person name="Novod N."/>
            <person name="O'Neill B."/>
            <person name="Osman S."/>
            <person name="Markiewicz E."/>
            <person name="Oyono O.L."/>
            <person name="Patti C."/>
            <person name="Phunkhang P."/>
            <person name="Pierre F."/>
            <person name="Priest M."/>
            <person name="Raghuraman S."/>
            <person name="Rege F."/>
            <person name="Reyes R."/>
            <person name="Rise C."/>
            <person name="Rogov P."/>
            <person name="Ross K."/>
            <person name="Ryan E."/>
            <person name="Settipalli S."/>
            <person name="Shea T."/>
            <person name="Sherpa N."/>
            <person name="Shi L."/>
            <person name="Shih D."/>
            <person name="Sparrow T."/>
            <person name="Spaulding J."/>
            <person name="Stalker J."/>
            <person name="Stange-Thomann N."/>
            <person name="Stavropoulos S."/>
            <person name="Stone C."/>
            <person name="Strader C."/>
            <person name="Tesfaye S."/>
            <person name="Thomson T."/>
            <person name="Thoulutsang Y."/>
            <person name="Thoulutsang D."/>
            <person name="Topham K."/>
            <person name="Topping I."/>
            <person name="Tsamla T."/>
            <person name="Vassiliev H."/>
            <person name="Vo A."/>
            <person name="Wangchuk T."/>
            <person name="Wangdi T."/>
            <person name="Weiand M."/>
            <person name="Wilkinson J."/>
            <person name="Wilson A."/>
            <person name="Yadav S."/>
            <person name="Young G."/>
            <person name="Yu Q."/>
            <person name="Zembek L."/>
            <person name="Zhong D."/>
            <person name="Zimmer A."/>
            <person name="Zwirko Z."/>
            <person name="Jaffe D.B."/>
            <person name="Alvarez P."/>
            <person name="Brockman W."/>
            <person name="Butler J."/>
            <person name="Chin C."/>
            <person name="Gnerre S."/>
            <person name="Grabherr M."/>
            <person name="Kleber M."/>
            <person name="Mauceli E."/>
            <person name="MacCallum I."/>
        </authorList>
    </citation>
    <scope>NUCLEOTIDE SEQUENCE [LARGE SCALE GENOMIC DNA]</scope>
    <source>
        <strain evidence="5">Tucson 14024-0371.13</strain>
    </source>
</reference>
<proteinExistence type="predicted"/>
<dbReference type="OrthoDB" id="7901229at2759"/>
<comment type="subcellular location">
    <subcellularLocation>
        <location evidence="1">Secreted</location>
    </subcellularLocation>
</comment>
<evidence type="ECO:0000259" key="3">
    <source>
        <dbReference type="SMART" id="SM01318"/>
    </source>
</evidence>
<dbReference type="GO" id="GO:0005576">
    <property type="term" value="C:extracellular region"/>
    <property type="evidence" value="ECO:0007669"/>
    <property type="project" value="UniProtKB-SubCell"/>
</dbReference>
<dbReference type="InParanoid" id="A0A0P8XI07"/>
<keyword evidence="2" id="KW-0964">Secreted</keyword>
<evidence type="ECO:0000313" key="5">
    <source>
        <dbReference type="Proteomes" id="UP000007801"/>
    </source>
</evidence>
<feature type="domain" description="Single" evidence="3">
    <location>
        <begin position="71"/>
        <end position="142"/>
    </location>
</feature>
<dbReference type="InterPro" id="IPR029277">
    <property type="entry name" value="SVWC_dom"/>
</dbReference>
<dbReference type="Proteomes" id="UP000007801">
    <property type="component" value="Unassembled WGS sequence"/>
</dbReference>
<dbReference type="EMBL" id="CH902624">
    <property type="protein sequence ID" value="KPU74427.1"/>
    <property type="molecule type" value="Genomic_DNA"/>
</dbReference>
<sequence length="143" mass="16188">MLHSHPVLQLGRPRRSEKCHSSYHFPKILHSKMLNTKTLYLFGLLWCMGLLQARAELSLNNYGDPAYPGRCVIDDGKSVVLLNDGQALRLRNLPCVTIFCMSDGWGSLFTCDEGTPPEDCYFSSYVNWDAPWPDCCKRKVVCG</sequence>
<keyword evidence="5" id="KW-1185">Reference proteome</keyword>
<gene>
    <name evidence="4" type="primary">Dana\GF27785</name>
    <name evidence="4" type="ORF">GF27785</name>
</gene>
<evidence type="ECO:0000256" key="1">
    <source>
        <dbReference type="ARBA" id="ARBA00004613"/>
    </source>
</evidence>
<protein>
    <recommendedName>
        <fullName evidence="3">Single domain-containing protein</fullName>
    </recommendedName>
</protein>
<name>A0A0P8XI07_DROAN</name>
<dbReference type="SMART" id="SM01318">
    <property type="entry name" value="SVWC"/>
    <property type="match status" value="1"/>
</dbReference>